<dbReference type="PANTHER" id="PTHR33154">
    <property type="entry name" value="TRANSCRIPTIONAL REGULATOR, ARSR FAMILY"/>
    <property type="match status" value="1"/>
</dbReference>
<dbReference type="InterPro" id="IPR011991">
    <property type="entry name" value="ArsR-like_HTH"/>
</dbReference>
<keyword evidence="4" id="KW-0472">Membrane</keyword>
<evidence type="ECO:0000256" key="1">
    <source>
        <dbReference type="ARBA" id="ARBA00023015"/>
    </source>
</evidence>
<keyword evidence="3" id="KW-0804">Transcription</keyword>
<accession>F2KQW9</accession>
<reference evidence="6 7" key="1">
    <citation type="submission" date="2011-03" db="EMBL/GenBank/DDBJ databases">
        <title>The complete genome of Archaeoglobus veneficus SNP6.</title>
        <authorList>
            <consortium name="US DOE Joint Genome Institute (JGI-PGF)"/>
            <person name="Lucas S."/>
            <person name="Copeland A."/>
            <person name="Lapidus A."/>
            <person name="Bruce D."/>
            <person name="Goodwin L."/>
            <person name="Pitluck S."/>
            <person name="Kyrpides N."/>
            <person name="Mavromatis K."/>
            <person name="Pagani I."/>
            <person name="Ivanova N."/>
            <person name="Mikhailova N."/>
            <person name="Lu M."/>
            <person name="Detter J.C."/>
            <person name="Tapia R."/>
            <person name="Han C."/>
            <person name="Land M."/>
            <person name="Hauser L."/>
            <person name="Markowitz V."/>
            <person name="Cheng J.-F."/>
            <person name="Hugenholtz P."/>
            <person name="Woyke T."/>
            <person name="Wu D."/>
            <person name="Spring S."/>
            <person name="Brambilla E."/>
            <person name="Klenk H.-P."/>
            <person name="Eisen J.A."/>
        </authorList>
    </citation>
    <scope>NUCLEOTIDE SEQUENCE [LARGE SCALE GENOMIC DNA]</scope>
    <source>
        <strain>SNP6</strain>
    </source>
</reference>
<keyword evidence="2" id="KW-0238">DNA-binding</keyword>
<dbReference type="CDD" id="cd00090">
    <property type="entry name" value="HTH_ARSR"/>
    <property type="match status" value="1"/>
</dbReference>
<dbReference type="GO" id="GO:0003677">
    <property type="term" value="F:DNA binding"/>
    <property type="evidence" value="ECO:0007669"/>
    <property type="project" value="UniProtKB-KW"/>
</dbReference>
<dbReference type="InterPro" id="IPR057527">
    <property type="entry name" value="HVO_A0261-like_N"/>
</dbReference>
<organism evidence="6 7">
    <name type="scientific">Archaeoglobus veneficus (strain DSM 11195 / SNP6)</name>
    <dbReference type="NCBI Taxonomy" id="693661"/>
    <lineage>
        <taxon>Archaea</taxon>
        <taxon>Methanobacteriati</taxon>
        <taxon>Methanobacteriota</taxon>
        <taxon>Archaeoglobi</taxon>
        <taxon>Archaeoglobales</taxon>
        <taxon>Archaeoglobaceae</taxon>
        <taxon>Archaeoglobus</taxon>
    </lineage>
</organism>
<dbReference type="KEGG" id="ave:Arcve_1778"/>
<feature type="transmembrane region" description="Helical" evidence="4">
    <location>
        <begin position="143"/>
        <end position="161"/>
    </location>
</feature>
<keyword evidence="4" id="KW-1133">Transmembrane helix</keyword>
<dbReference type="InterPro" id="IPR036388">
    <property type="entry name" value="WH-like_DNA-bd_sf"/>
</dbReference>
<dbReference type="eggNOG" id="arCOG01683">
    <property type="taxonomic scope" value="Archaea"/>
</dbReference>
<dbReference type="InterPro" id="IPR036390">
    <property type="entry name" value="WH_DNA-bd_sf"/>
</dbReference>
<dbReference type="PANTHER" id="PTHR33154:SF38">
    <property type="entry name" value="HTH ARSR-TYPE DOMAIN-CONTAINING PROTEIN"/>
    <property type="match status" value="1"/>
</dbReference>
<dbReference type="EMBL" id="CP002588">
    <property type="protein sequence ID" value="AEA47775.1"/>
    <property type="molecule type" value="Genomic_DNA"/>
</dbReference>
<dbReference type="Pfam" id="PF25213">
    <property type="entry name" value="HVO_A0261_N"/>
    <property type="match status" value="1"/>
</dbReference>
<dbReference type="SMART" id="SM00418">
    <property type="entry name" value="HTH_ARSR"/>
    <property type="match status" value="1"/>
</dbReference>
<evidence type="ECO:0000313" key="6">
    <source>
        <dbReference type="EMBL" id="AEA47775.1"/>
    </source>
</evidence>
<evidence type="ECO:0000256" key="2">
    <source>
        <dbReference type="ARBA" id="ARBA00023125"/>
    </source>
</evidence>
<gene>
    <name evidence="6" type="ordered locus">Arcve_1778</name>
</gene>
<dbReference type="HOGENOM" id="CLU_127461_0_0_2"/>
<dbReference type="Gene3D" id="1.10.10.10">
    <property type="entry name" value="Winged helix-like DNA-binding domain superfamily/Winged helix DNA-binding domain"/>
    <property type="match status" value="1"/>
</dbReference>
<dbReference type="GO" id="GO:0003700">
    <property type="term" value="F:DNA-binding transcription factor activity"/>
    <property type="evidence" value="ECO:0007669"/>
    <property type="project" value="InterPro"/>
</dbReference>
<dbReference type="InterPro" id="IPR001845">
    <property type="entry name" value="HTH_ArsR_DNA-bd_dom"/>
</dbReference>
<sequence length="172" mass="19475">MREKEGMYEDNKDGKIVLDKRDFKALSSDIRVEILKKLDSGCKTLRKLSDELNLPKSTVHENLAILVESGFVEKRNEDSKWVYYELTEKGRSVLHPHEKVKIILLLSSAVLSYAGGVMEIYLFIQRTHPEEGVKGVPFHPEHLILGIVFVIIGTILLYSGLRKKAQSIVQAG</sequence>
<protein>
    <submittedName>
        <fullName evidence="6">Regulatory protein ArsR</fullName>
    </submittedName>
</protein>
<evidence type="ECO:0000256" key="4">
    <source>
        <dbReference type="SAM" id="Phobius"/>
    </source>
</evidence>
<feature type="transmembrane region" description="Helical" evidence="4">
    <location>
        <begin position="102"/>
        <end position="123"/>
    </location>
</feature>
<keyword evidence="7" id="KW-1185">Reference proteome</keyword>
<dbReference type="GeneID" id="10394907"/>
<feature type="domain" description="HTH arsR-type" evidence="5">
    <location>
        <begin position="21"/>
        <end position="105"/>
    </location>
</feature>
<dbReference type="Proteomes" id="UP000008136">
    <property type="component" value="Chromosome"/>
</dbReference>
<dbReference type="STRING" id="693661.Arcve_1778"/>
<keyword evidence="4" id="KW-0812">Transmembrane</keyword>
<keyword evidence="1" id="KW-0805">Transcription regulation</keyword>
<evidence type="ECO:0000259" key="5">
    <source>
        <dbReference type="SMART" id="SM00418"/>
    </source>
</evidence>
<evidence type="ECO:0000256" key="3">
    <source>
        <dbReference type="ARBA" id="ARBA00023163"/>
    </source>
</evidence>
<evidence type="ECO:0000313" key="7">
    <source>
        <dbReference type="Proteomes" id="UP000008136"/>
    </source>
</evidence>
<dbReference type="OrthoDB" id="195102at2157"/>
<proteinExistence type="predicted"/>
<dbReference type="SUPFAM" id="SSF46785">
    <property type="entry name" value="Winged helix' DNA-binding domain"/>
    <property type="match status" value="1"/>
</dbReference>
<dbReference type="AlphaFoldDB" id="F2KQW9"/>
<dbReference type="InterPro" id="IPR051081">
    <property type="entry name" value="HTH_MetalResp_TranReg"/>
</dbReference>
<dbReference type="RefSeq" id="WP_013684431.1">
    <property type="nucleotide sequence ID" value="NC_015320.1"/>
</dbReference>
<name>F2KQW9_ARCVS</name>